<dbReference type="PATRIC" id="fig|1423729.3.peg.853"/>
<dbReference type="Pfam" id="PF11391">
    <property type="entry name" value="DUF2798"/>
    <property type="match status" value="1"/>
</dbReference>
<feature type="transmembrane region" description="Helical" evidence="1">
    <location>
        <begin position="40"/>
        <end position="59"/>
    </location>
</feature>
<feature type="transmembrane region" description="Helical" evidence="1">
    <location>
        <begin position="114"/>
        <end position="133"/>
    </location>
</feature>
<evidence type="ECO:0000256" key="1">
    <source>
        <dbReference type="SAM" id="Phobius"/>
    </source>
</evidence>
<comment type="caution">
    <text evidence="2">The sequence shown here is derived from an EMBL/GenBank/DDBJ whole genome shotgun (WGS) entry which is preliminary data.</text>
</comment>
<gene>
    <name evidence="2" type="ORF">FC80_GL000843</name>
</gene>
<evidence type="ECO:0000313" key="3">
    <source>
        <dbReference type="Proteomes" id="UP000051131"/>
    </source>
</evidence>
<dbReference type="InterPro" id="IPR021529">
    <property type="entry name" value="DUF2798"/>
</dbReference>
<evidence type="ECO:0008006" key="4">
    <source>
        <dbReference type="Google" id="ProtNLM"/>
    </source>
</evidence>
<dbReference type="AlphaFoldDB" id="A0A0R2CGP8"/>
<feature type="transmembrane region" description="Helical" evidence="1">
    <location>
        <begin position="90"/>
        <end position="108"/>
    </location>
</feature>
<accession>A0A0R2CGP8</accession>
<dbReference type="Proteomes" id="UP000051131">
    <property type="component" value="Unassembled WGS sequence"/>
</dbReference>
<proteinExistence type="predicted"/>
<name>A0A0R2CGP8_9LACO</name>
<keyword evidence="1" id="KW-0472">Membrane</keyword>
<sequence length="159" mass="17808">MSKNQRIIFIGVMCFGMGSIMSFLGNLFSTGFSVTTVKDFLMWWMPTILIAFTYNLLVASKITDAIIDKATEKLSNPEAVLARGGRIRGWSMLTIMCLTMSTWGMLIGGAFAHISILGVLVVWIRSYILAYIVRGTIVKPLAVKVSLFFRENREEEIIL</sequence>
<keyword evidence="1" id="KW-0812">Transmembrane</keyword>
<keyword evidence="1" id="KW-1133">Transmembrane helix</keyword>
<keyword evidence="3" id="KW-1185">Reference proteome</keyword>
<reference evidence="2 3" key="1">
    <citation type="journal article" date="2015" name="Genome Announc.">
        <title>Expanding the biotechnology potential of lactobacilli through comparative genomics of 213 strains and associated genera.</title>
        <authorList>
            <person name="Sun Z."/>
            <person name="Harris H.M."/>
            <person name="McCann A."/>
            <person name="Guo C."/>
            <person name="Argimon S."/>
            <person name="Zhang W."/>
            <person name="Yang X."/>
            <person name="Jeffery I.B."/>
            <person name="Cooney J.C."/>
            <person name="Kagawa T.F."/>
            <person name="Liu W."/>
            <person name="Song Y."/>
            <person name="Salvetti E."/>
            <person name="Wrobel A."/>
            <person name="Rasinkangas P."/>
            <person name="Parkhill J."/>
            <person name="Rea M.C."/>
            <person name="O'Sullivan O."/>
            <person name="Ritari J."/>
            <person name="Douillard F.P."/>
            <person name="Paul Ross R."/>
            <person name="Yang R."/>
            <person name="Briner A.E."/>
            <person name="Felis G.E."/>
            <person name="de Vos W.M."/>
            <person name="Barrangou R."/>
            <person name="Klaenhammer T.R."/>
            <person name="Caufield P.W."/>
            <person name="Cui Y."/>
            <person name="Zhang H."/>
            <person name="O'Toole P.W."/>
        </authorList>
    </citation>
    <scope>NUCLEOTIDE SEQUENCE [LARGE SCALE GENOMIC DNA]</scope>
    <source>
        <strain evidence="2 3">DSM 21116</strain>
    </source>
</reference>
<protein>
    <recommendedName>
        <fullName evidence="4">DUF2798 domain-containing protein</fullName>
    </recommendedName>
</protein>
<organism evidence="2 3">
    <name type="scientific">Liquorilactobacillus cacaonum DSM 21116</name>
    <dbReference type="NCBI Taxonomy" id="1423729"/>
    <lineage>
        <taxon>Bacteria</taxon>
        <taxon>Bacillati</taxon>
        <taxon>Bacillota</taxon>
        <taxon>Bacilli</taxon>
        <taxon>Lactobacillales</taxon>
        <taxon>Lactobacillaceae</taxon>
        <taxon>Liquorilactobacillus</taxon>
    </lineage>
</organism>
<dbReference type="RefSeq" id="WP_057829072.1">
    <property type="nucleotide sequence ID" value="NZ_AYZE01000014.1"/>
</dbReference>
<dbReference type="OrthoDB" id="2327518at2"/>
<evidence type="ECO:0000313" key="2">
    <source>
        <dbReference type="EMBL" id="KRM90849.1"/>
    </source>
</evidence>
<dbReference type="EMBL" id="AYZE01000014">
    <property type="protein sequence ID" value="KRM90849.1"/>
    <property type="molecule type" value="Genomic_DNA"/>
</dbReference>
<feature type="transmembrane region" description="Helical" evidence="1">
    <location>
        <begin position="7"/>
        <end position="28"/>
    </location>
</feature>
<dbReference type="STRING" id="1423729.FC80_GL000843"/>